<dbReference type="Proteomes" id="UP000762676">
    <property type="component" value="Unassembled WGS sequence"/>
</dbReference>
<dbReference type="Pfam" id="PF07801">
    <property type="entry name" value="DUF1647"/>
    <property type="match status" value="1"/>
</dbReference>
<proteinExistence type="predicted"/>
<keyword evidence="1" id="KW-0812">Transmembrane</keyword>
<dbReference type="InterPro" id="IPR012444">
    <property type="entry name" value="DUF1647"/>
</dbReference>
<accession>A0AAV4HZL5</accession>
<keyword evidence="1" id="KW-1133">Transmembrane helix</keyword>
<gene>
    <name evidence="2" type="ORF">ElyMa_001140100</name>
</gene>
<reference evidence="2 3" key="1">
    <citation type="journal article" date="2021" name="Elife">
        <title>Chloroplast acquisition without the gene transfer in kleptoplastic sea slugs, Plakobranchus ocellatus.</title>
        <authorList>
            <person name="Maeda T."/>
            <person name="Takahashi S."/>
            <person name="Yoshida T."/>
            <person name="Shimamura S."/>
            <person name="Takaki Y."/>
            <person name="Nagai Y."/>
            <person name="Toyoda A."/>
            <person name="Suzuki Y."/>
            <person name="Arimoto A."/>
            <person name="Ishii H."/>
            <person name="Satoh N."/>
            <person name="Nishiyama T."/>
            <person name="Hasebe M."/>
            <person name="Maruyama T."/>
            <person name="Minagawa J."/>
            <person name="Obokata J."/>
            <person name="Shigenobu S."/>
        </authorList>
    </citation>
    <scope>NUCLEOTIDE SEQUENCE [LARGE SCALE GENOMIC DNA]</scope>
</reference>
<dbReference type="AlphaFoldDB" id="A0AAV4HZL5"/>
<dbReference type="PANTHER" id="PTHR31389:SF4">
    <property type="entry name" value="LD39211P"/>
    <property type="match status" value="1"/>
</dbReference>
<organism evidence="2 3">
    <name type="scientific">Elysia marginata</name>
    <dbReference type="NCBI Taxonomy" id="1093978"/>
    <lineage>
        <taxon>Eukaryota</taxon>
        <taxon>Metazoa</taxon>
        <taxon>Spiralia</taxon>
        <taxon>Lophotrochozoa</taxon>
        <taxon>Mollusca</taxon>
        <taxon>Gastropoda</taxon>
        <taxon>Heterobranchia</taxon>
        <taxon>Euthyneura</taxon>
        <taxon>Panpulmonata</taxon>
        <taxon>Sacoglossa</taxon>
        <taxon>Placobranchoidea</taxon>
        <taxon>Plakobranchidae</taxon>
        <taxon>Elysia</taxon>
    </lineage>
</organism>
<feature type="transmembrane region" description="Helical" evidence="1">
    <location>
        <begin position="12"/>
        <end position="31"/>
    </location>
</feature>
<evidence type="ECO:0000313" key="3">
    <source>
        <dbReference type="Proteomes" id="UP000762676"/>
    </source>
</evidence>
<dbReference type="PANTHER" id="PTHR31389">
    <property type="entry name" value="LD39211P"/>
    <property type="match status" value="1"/>
</dbReference>
<evidence type="ECO:0000313" key="2">
    <source>
        <dbReference type="EMBL" id="GFS03070.1"/>
    </source>
</evidence>
<sequence>MNCSNPCQQGVTRGKVFLVCVLGAICFYAVLRVQMQKPISLQAFLEAAKEYIPCRFSQSFYSSQQVEVTNVNMTVTERVDAEEKGEEARVDELTALLVQRLESIPDGNVSTARETCLRNNSATPCQPVVPCKRPLETRSPRERVRELITSSQYQPSVDQLATVLSLTEHIPENEVIVASSCSSNHFNELQAMFKNLHRTVFPKLNNFTMVLYDLGLTPQQRKVTEATCNCTVVTFPFKKFSAHVSDLGCYAWKPIVMRASIARARKLLVYQDSSIRWNTTFQRTWDRAMMYGQQAVLVHGVSFPGNTLKQMFDYMNEEVCPFRVFEELQGGIQMISNDSLVTQAVLHPWLKCALEKTCMCPDTQQQIAFCFSNNLHRCHRFDQSAFNLIMAKLYGVDRDKWVIPPDHHSVSISRKDRDAKYLYVLKYGEEGYKNLTIEHSGE</sequence>
<name>A0AAV4HZL5_9GAST</name>
<evidence type="ECO:0000256" key="1">
    <source>
        <dbReference type="SAM" id="Phobius"/>
    </source>
</evidence>
<keyword evidence="1" id="KW-0472">Membrane</keyword>
<keyword evidence="3" id="KW-1185">Reference proteome</keyword>
<comment type="caution">
    <text evidence="2">The sequence shown here is derived from an EMBL/GenBank/DDBJ whole genome shotgun (WGS) entry which is preliminary data.</text>
</comment>
<protein>
    <submittedName>
        <fullName evidence="2">Uncharacterized protein</fullName>
    </submittedName>
</protein>
<dbReference type="EMBL" id="BMAT01002256">
    <property type="protein sequence ID" value="GFS03070.1"/>
    <property type="molecule type" value="Genomic_DNA"/>
</dbReference>